<reference evidence="1" key="1">
    <citation type="submission" date="2021-07" db="EMBL/GenBank/DDBJ databases">
        <title>Genome Resource of American Ginseng Black Spot Pathogen Alternaria panax.</title>
        <authorList>
            <person name="Qiu C."/>
            <person name="Wang W."/>
            <person name="Liu Z."/>
        </authorList>
    </citation>
    <scope>NUCLEOTIDE SEQUENCE</scope>
    <source>
        <strain evidence="1">BNCC115425</strain>
    </source>
</reference>
<sequence length="239" mass="27390">MSDGTGDTHFFENTYHHLPQELRMVIYDELLTEHMMHKIAACTSPTAYAYLHDHIVFKYRSTPRVLDNCFAVDIIKAFYCKYSDFEVKYLLRTATLLQRDSFKLVPSAKFVKDPPCALTVAGSLLFDDKYYIDLRLPPAHFASLSNSQQRLAPNFHFTIRLWTDTSSRTSAKENSAQGMALRRTLQALKPLFAKLVEKAPKVTQSVVLEVARRHKAPLNIALAEKSPQILARTIFNWCF</sequence>
<evidence type="ECO:0000313" key="2">
    <source>
        <dbReference type="Proteomes" id="UP001199106"/>
    </source>
</evidence>
<dbReference type="AlphaFoldDB" id="A0AAD4IH78"/>
<name>A0AAD4IH78_9PLEO</name>
<dbReference type="Proteomes" id="UP001199106">
    <property type="component" value="Unassembled WGS sequence"/>
</dbReference>
<keyword evidence="2" id="KW-1185">Reference proteome</keyword>
<accession>A0AAD4IH78</accession>
<comment type="caution">
    <text evidence="1">The sequence shown here is derived from an EMBL/GenBank/DDBJ whole genome shotgun (WGS) entry which is preliminary data.</text>
</comment>
<gene>
    <name evidence="1" type="ORF">G6011_04813</name>
</gene>
<organism evidence="1 2">
    <name type="scientific">Alternaria panax</name>
    <dbReference type="NCBI Taxonomy" id="48097"/>
    <lineage>
        <taxon>Eukaryota</taxon>
        <taxon>Fungi</taxon>
        <taxon>Dikarya</taxon>
        <taxon>Ascomycota</taxon>
        <taxon>Pezizomycotina</taxon>
        <taxon>Dothideomycetes</taxon>
        <taxon>Pleosporomycetidae</taxon>
        <taxon>Pleosporales</taxon>
        <taxon>Pleosporineae</taxon>
        <taxon>Pleosporaceae</taxon>
        <taxon>Alternaria</taxon>
        <taxon>Alternaria sect. Panax</taxon>
    </lineage>
</organism>
<dbReference type="EMBL" id="JAANER010000002">
    <property type="protein sequence ID" value="KAG9194778.1"/>
    <property type="molecule type" value="Genomic_DNA"/>
</dbReference>
<evidence type="ECO:0000313" key="1">
    <source>
        <dbReference type="EMBL" id="KAG9194778.1"/>
    </source>
</evidence>
<proteinExistence type="predicted"/>
<protein>
    <submittedName>
        <fullName evidence="1">Uncharacterized protein</fullName>
    </submittedName>
</protein>